<feature type="compositionally biased region" description="Low complexity" evidence="1">
    <location>
        <begin position="1218"/>
        <end position="1230"/>
    </location>
</feature>
<evidence type="ECO:0008006" key="6">
    <source>
        <dbReference type="Google" id="ProtNLM"/>
    </source>
</evidence>
<keyword evidence="3" id="KW-0732">Signal</keyword>
<reference evidence="4" key="1">
    <citation type="submission" date="2020-01" db="EMBL/GenBank/DDBJ databases">
        <title>Development of genomics and gene disruption for Polysphondylium violaceum indicates a role for the polyketide synthase stlB in stalk morphogenesis.</title>
        <authorList>
            <person name="Narita B."/>
            <person name="Kawabe Y."/>
            <person name="Kin K."/>
            <person name="Saito T."/>
            <person name="Gibbs R."/>
            <person name="Kuspa A."/>
            <person name="Muzny D."/>
            <person name="Queller D."/>
            <person name="Richards S."/>
            <person name="Strassman J."/>
            <person name="Sucgang R."/>
            <person name="Worley K."/>
            <person name="Schaap P."/>
        </authorList>
    </citation>
    <scope>NUCLEOTIDE SEQUENCE</scope>
    <source>
        <strain evidence="4">QSvi11</strain>
    </source>
</reference>
<dbReference type="OrthoDB" id="23204at2759"/>
<feature type="region of interest" description="Disordered" evidence="1">
    <location>
        <begin position="1198"/>
        <end position="1230"/>
    </location>
</feature>
<comment type="caution">
    <text evidence="4">The sequence shown here is derived from an EMBL/GenBank/DDBJ whole genome shotgun (WGS) entry which is preliminary data.</text>
</comment>
<keyword evidence="5" id="KW-1185">Reference proteome</keyword>
<feature type="chain" id="PRO_5035291612" description="IPT/TIG domain-containing protein" evidence="3">
    <location>
        <begin position="20"/>
        <end position="1256"/>
    </location>
</feature>
<organism evidence="4 5">
    <name type="scientific">Polysphondylium violaceum</name>
    <dbReference type="NCBI Taxonomy" id="133409"/>
    <lineage>
        <taxon>Eukaryota</taxon>
        <taxon>Amoebozoa</taxon>
        <taxon>Evosea</taxon>
        <taxon>Eumycetozoa</taxon>
        <taxon>Dictyostelia</taxon>
        <taxon>Dictyosteliales</taxon>
        <taxon>Dictyosteliaceae</taxon>
        <taxon>Polysphondylium</taxon>
    </lineage>
</organism>
<dbReference type="EMBL" id="AJWJ01000517">
    <property type="protein sequence ID" value="KAF2070261.1"/>
    <property type="molecule type" value="Genomic_DNA"/>
</dbReference>
<sequence>MKLLSIFILLFICISSAQALSCSVESFRFENDTKCSKSYLGVEGELWISRENTGYTYRVIPNVSLISQDTEGEYFKLLPGINYTLQIEHSVDSNCNSIKSIYVPDWKFIMDPPKCKYSQGSWTFIPPKKGVDLASIEASCQDGPCNYTSIDDEIILSYSDNNMNCEFSPPIYDISNKYPNLKTQDTLLYRNTGSIQLFDLSQYSLISLENIEPINVPDSPVGSGYWNNLSYGHYTLKLQSLDCGLQYIPIYIDGQWPDYYFEFTKNETCPRNSSVKIFLDDPLFYESGASVSINGDNIPEGQSTYLNSAVNGEMINLGFIHPQYISTFTVYASKLIGDIHYTFDPCTNLVTLFYNESLYSDLIAFYDQGDIEIVDKKFTFPPTRREAYLESPCHFYPIKIITDQGIKPSYTIAKPQLFCGDTIDVFVGNYYEFTELTMGYMGDIQHDENGYFRDINPGDFIINYKSSECYKPQTLDIPTLKYGADEYEEIIEIITYPTCLTSGNVSYTIRDVKNNIFSQTAYYSFFPSEGIEMYTMFDNFCQQDFRTYWMAPYITKEIQNFPKQFYPHISNATCRYSDDGSMVFPANPSMSVPTIYIDGKEYTRQVSIGGDLYTGIPYGSHRVVIPITNCNVDFVQDIFIGTANDWEFPATITPVTGDCSVQNGKITYDADLFSQVTDPQSLTGLSSGIKPIHFALKDDSCYGTANLYVPSKTTSSAHVMIRSQPSCDSTEDGLIELYISDQVGNKHQPTQVMKGSDVSAFPTFSLYEGSYDFIVFNNSCSWPVNVRLEAKNPQFEVTQIADNIINCNQKTLVSVKPLDSTIVVNSVSTNADGANYSNNLFSYRPNVFLKNRQFWVQYNDKCVKSITTEQNIVSLYDQINWPTISTPSVDCLDPSVQNIALEVSNPSNMTLYPNKEAFPISKIYVSTYNTYDAHFTVKDIPTQCWKEIPYINGAPGSIPKTITAPTCPGGLEGSIKVDADPKTTSHLLYDYAFDSTIQFDPSINKYTNISSNTPLILVASVQGNPFCSFYQPINIAVEEPSVSVSSVGYCDSSDTPIADTGYVTTTLSITTTNVTYSLNEVVSTNPVFKGLSVGQYNSTVTIYNSFCKRVIKSNPVYVAQLPSVSVSVDVSTCMKAVVTPAAAHIEHIYTIKDSTNKVVHETELKGKFTFTATYKDKYSITVSDDTCSYSTTFTITECPTQPPAQPPTQPPTEPPTNAPTTSGSSSTEPMPSSSIILLPSTIAYLILSVLTLYLYL</sequence>
<dbReference type="AlphaFoldDB" id="A0A8J4UQ66"/>
<keyword evidence="2" id="KW-0812">Transmembrane</keyword>
<evidence type="ECO:0000256" key="2">
    <source>
        <dbReference type="SAM" id="Phobius"/>
    </source>
</evidence>
<name>A0A8J4UQ66_9MYCE</name>
<feature type="signal peptide" evidence="3">
    <location>
        <begin position="1"/>
        <end position="19"/>
    </location>
</feature>
<feature type="compositionally biased region" description="Pro residues" evidence="1">
    <location>
        <begin position="1200"/>
        <end position="1217"/>
    </location>
</feature>
<feature type="transmembrane region" description="Helical" evidence="2">
    <location>
        <begin position="1235"/>
        <end position="1255"/>
    </location>
</feature>
<proteinExistence type="predicted"/>
<evidence type="ECO:0000313" key="4">
    <source>
        <dbReference type="EMBL" id="KAF2070261.1"/>
    </source>
</evidence>
<evidence type="ECO:0000313" key="5">
    <source>
        <dbReference type="Proteomes" id="UP000695562"/>
    </source>
</evidence>
<gene>
    <name evidence="4" type="ORF">CYY_008421</name>
</gene>
<accession>A0A8J4UQ66</accession>
<evidence type="ECO:0000256" key="1">
    <source>
        <dbReference type="SAM" id="MobiDB-lite"/>
    </source>
</evidence>
<keyword evidence="2" id="KW-0472">Membrane</keyword>
<dbReference type="Proteomes" id="UP000695562">
    <property type="component" value="Unassembled WGS sequence"/>
</dbReference>
<keyword evidence="2" id="KW-1133">Transmembrane helix</keyword>
<protein>
    <recommendedName>
        <fullName evidence="6">IPT/TIG domain-containing protein</fullName>
    </recommendedName>
</protein>
<evidence type="ECO:0000256" key="3">
    <source>
        <dbReference type="SAM" id="SignalP"/>
    </source>
</evidence>